<keyword evidence="5" id="KW-0472">Membrane</keyword>
<dbReference type="Gene3D" id="1.10.520.20">
    <property type="entry name" value="N-terminal domain of the delta subunit of the F1F0-ATP synthase"/>
    <property type="match status" value="1"/>
</dbReference>
<evidence type="ECO:0000256" key="3">
    <source>
        <dbReference type="ARBA" id="ARBA00022781"/>
    </source>
</evidence>
<dbReference type="HAMAP" id="MF_01416">
    <property type="entry name" value="ATP_synth_delta_bact"/>
    <property type="match status" value="1"/>
</dbReference>
<dbReference type="EMBL" id="LR026963">
    <property type="protein sequence ID" value="VBB68756.1"/>
    <property type="molecule type" value="Genomic_DNA"/>
</dbReference>
<dbReference type="GO" id="GO:0016020">
    <property type="term" value="C:membrane"/>
    <property type="evidence" value="ECO:0007669"/>
    <property type="project" value="UniProtKB-SubCell"/>
</dbReference>
<protein>
    <submittedName>
        <fullName evidence="7">ATP synthase delta chain</fullName>
        <ecNumber evidence="7">3.6.3.14</ecNumber>
    </submittedName>
</protein>
<dbReference type="InterPro" id="IPR026015">
    <property type="entry name" value="ATP_synth_OSCP/delta_N_sf"/>
</dbReference>
<dbReference type="SUPFAM" id="SSF47928">
    <property type="entry name" value="N-terminal domain of the delta subunit of the F1F0-ATP synthase"/>
    <property type="match status" value="1"/>
</dbReference>
<dbReference type="PROSITE" id="PS00389">
    <property type="entry name" value="ATPASE_DELTA"/>
    <property type="match status" value="1"/>
</dbReference>
<keyword evidence="2" id="KW-0813">Transport</keyword>
<evidence type="ECO:0000256" key="1">
    <source>
        <dbReference type="ARBA" id="ARBA00004370"/>
    </source>
</evidence>
<evidence type="ECO:0000256" key="4">
    <source>
        <dbReference type="ARBA" id="ARBA00023065"/>
    </source>
</evidence>
<dbReference type="GO" id="GO:0016787">
    <property type="term" value="F:hydrolase activity"/>
    <property type="evidence" value="ECO:0007669"/>
    <property type="project" value="UniProtKB-KW"/>
</dbReference>
<evidence type="ECO:0000313" key="7">
    <source>
        <dbReference type="EMBL" id="VBB68756.1"/>
    </source>
</evidence>
<proteinExistence type="inferred from homology"/>
<dbReference type="EC" id="3.6.3.14" evidence="7"/>
<dbReference type="NCBIfam" id="TIGR01145">
    <property type="entry name" value="ATP_synt_delta"/>
    <property type="match status" value="1"/>
</dbReference>
<organism evidence="7">
    <name type="scientific">invertebrate metagenome</name>
    <dbReference type="NCBI Taxonomy" id="1711999"/>
    <lineage>
        <taxon>unclassified sequences</taxon>
        <taxon>metagenomes</taxon>
        <taxon>organismal metagenomes</taxon>
    </lineage>
</organism>
<dbReference type="InterPro" id="IPR000711">
    <property type="entry name" value="ATPase_OSCP/dsu"/>
</dbReference>
<keyword evidence="4" id="KW-0406">Ion transport</keyword>
<dbReference type="GO" id="GO:0046933">
    <property type="term" value="F:proton-transporting ATP synthase activity, rotational mechanism"/>
    <property type="evidence" value="ECO:0007669"/>
    <property type="project" value="InterPro"/>
</dbReference>
<evidence type="ECO:0000256" key="2">
    <source>
        <dbReference type="ARBA" id="ARBA00022448"/>
    </source>
</evidence>
<dbReference type="AlphaFoldDB" id="A0A484H4K4"/>
<keyword evidence="3" id="KW-0375">Hydrogen ion transport</keyword>
<dbReference type="InterPro" id="IPR020781">
    <property type="entry name" value="ATPase_OSCP/d_CS"/>
</dbReference>
<name>A0A484H4K4_9ZZZZ</name>
<keyword evidence="7" id="KW-0378">Hydrolase</keyword>
<dbReference type="Pfam" id="PF00213">
    <property type="entry name" value="OSCP"/>
    <property type="match status" value="1"/>
</dbReference>
<accession>A0A484H4K4</accession>
<keyword evidence="6" id="KW-0066">ATP synthesis</keyword>
<evidence type="ECO:0000256" key="6">
    <source>
        <dbReference type="ARBA" id="ARBA00023310"/>
    </source>
</evidence>
<dbReference type="PANTHER" id="PTHR11910">
    <property type="entry name" value="ATP SYNTHASE DELTA CHAIN"/>
    <property type="match status" value="1"/>
</dbReference>
<sequence length="186" mass="19518">MVSETAGVAGIADRYATALFELAHEEQCLDQVEADLVNLRTLLAASADLQRFVTSPVLSREEQIRGIAAVGGAAGLSSLTQRFLKVVAAKRRLFVVSTVITVLLARIAGSRGEHRVDVVVAQPLSSDQEAALAAALAAVTGGQVLVDITVDPTLLGGLVIRIGSRIIDSSLRTKLQHLQLAMKGIG</sequence>
<evidence type="ECO:0000256" key="5">
    <source>
        <dbReference type="ARBA" id="ARBA00023136"/>
    </source>
</evidence>
<dbReference type="NCBIfam" id="NF004406">
    <property type="entry name" value="PRK05758.3-2"/>
    <property type="match status" value="1"/>
</dbReference>
<dbReference type="PRINTS" id="PR00125">
    <property type="entry name" value="ATPASEDELTA"/>
</dbReference>
<reference evidence="7" key="1">
    <citation type="submission" date="2018-10" db="EMBL/GenBank/DDBJ databases">
        <authorList>
            <person name="Gruber-Vodicka H."/>
            <person name="Jaeckle O."/>
        </authorList>
    </citation>
    <scope>NUCLEOTIDE SEQUENCE</scope>
</reference>
<comment type="subcellular location">
    <subcellularLocation>
        <location evidence="1">Membrane</location>
    </subcellularLocation>
</comment>
<gene>
    <name evidence="7" type="ORF">RIEGSTA812A_PEG_229</name>
</gene>